<protein>
    <recommendedName>
        <fullName evidence="5">Gag-like protein</fullName>
    </recommendedName>
</protein>
<evidence type="ECO:0000256" key="2">
    <source>
        <dbReference type="SAM" id="Phobius"/>
    </source>
</evidence>
<keyword evidence="2" id="KW-0812">Transmembrane</keyword>
<feature type="region of interest" description="Disordered" evidence="1">
    <location>
        <begin position="22"/>
        <end position="44"/>
    </location>
</feature>
<proteinExistence type="predicted"/>
<comment type="caution">
    <text evidence="3">The sequence shown here is derived from an EMBL/GenBank/DDBJ whole genome shotgun (WGS) entry which is preliminary data.</text>
</comment>
<keyword evidence="2" id="KW-1133">Transmembrane helix</keyword>
<dbReference type="AlphaFoldDB" id="A0AAE1KT90"/>
<evidence type="ECO:0008006" key="5">
    <source>
        <dbReference type="Google" id="ProtNLM"/>
    </source>
</evidence>
<feature type="transmembrane region" description="Helical" evidence="2">
    <location>
        <begin position="59"/>
        <end position="79"/>
    </location>
</feature>
<evidence type="ECO:0000313" key="3">
    <source>
        <dbReference type="EMBL" id="KAK3884946.1"/>
    </source>
</evidence>
<accession>A0AAE1KT90</accession>
<dbReference type="EMBL" id="JAWQEG010000835">
    <property type="protein sequence ID" value="KAK3884946.1"/>
    <property type="molecule type" value="Genomic_DNA"/>
</dbReference>
<name>A0AAE1KT90_PETCI</name>
<dbReference type="Proteomes" id="UP001286313">
    <property type="component" value="Unassembled WGS sequence"/>
</dbReference>
<evidence type="ECO:0000313" key="4">
    <source>
        <dbReference type="Proteomes" id="UP001286313"/>
    </source>
</evidence>
<reference evidence="3" key="1">
    <citation type="submission" date="2023-10" db="EMBL/GenBank/DDBJ databases">
        <title>Genome assemblies of two species of porcelain crab, Petrolisthes cinctipes and Petrolisthes manimaculis (Anomura: Porcellanidae).</title>
        <authorList>
            <person name="Angst P."/>
        </authorList>
    </citation>
    <scope>NUCLEOTIDE SEQUENCE</scope>
    <source>
        <strain evidence="3">PB745_01</strain>
        <tissue evidence="3">Gill</tissue>
    </source>
</reference>
<keyword evidence="2" id="KW-0472">Membrane</keyword>
<sequence length="154" mass="17242">MDIEKPQSLPRAMVDQALETSLSGRGSMQKDANKTRPSRSGVVSKNPVSDLDTLMLTNVLASLPYGTIHSIFKCFVVVLRMMKCSKTMIILTFYGSHIPDRININSISFEVKPFVERPLQCFCCYEFGHGRRNCNNRSRCGNCSALDSHLTSEC</sequence>
<evidence type="ECO:0000256" key="1">
    <source>
        <dbReference type="SAM" id="MobiDB-lite"/>
    </source>
</evidence>
<organism evidence="3 4">
    <name type="scientific">Petrolisthes cinctipes</name>
    <name type="common">Flat porcelain crab</name>
    <dbReference type="NCBI Taxonomy" id="88211"/>
    <lineage>
        <taxon>Eukaryota</taxon>
        <taxon>Metazoa</taxon>
        <taxon>Ecdysozoa</taxon>
        <taxon>Arthropoda</taxon>
        <taxon>Crustacea</taxon>
        <taxon>Multicrustacea</taxon>
        <taxon>Malacostraca</taxon>
        <taxon>Eumalacostraca</taxon>
        <taxon>Eucarida</taxon>
        <taxon>Decapoda</taxon>
        <taxon>Pleocyemata</taxon>
        <taxon>Anomura</taxon>
        <taxon>Galatheoidea</taxon>
        <taxon>Porcellanidae</taxon>
        <taxon>Petrolisthes</taxon>
    </lineage>
</organism>
<keyword evidence="4" id="KW-1185">Reference proteome</keyword>
<gene>
    <name evidence="3" type="ORF">Pcinc_010789</name>
</gene>